<gene>
    <name evidence="1" type="ORF">Tci_866156</name>
</gene>
<name>A0A699S9H2_TANCI</name>
<feature type="non-terminal residue" evidence="1">
    <location>
        <position position="1"/>
    </location>
</feature>
<proteinExistence type="predicted"/>
<accession>A0A699S9H2</accession>
<sequence length="177" mass="18719">SAFQLAKLQLHLPVEDEAALLRVQTNAAAVADAGRQLELLIIIDAGCGRSGQADGRGSIGRGTPQQAETLFAHLAHQGRRRLSDVVSGRSSLEFQALLLGPGRGHVSPARAGGGRFQRHALLLEVPAPFAQPSAEACIRQVDASRTAFVALKLGHPVFEVVVEIRIVGRERGLTGLS</sequence>
<protein>
    <submittedName>
        <fullName evidence="1">Uncharacterized protein</fullName>
    </submittedName>
</protein>
<dbReference type="AlphaFoldDB" id="A0A699S9H2"/>
<dbReference type="EMBL" id="BKCJ011147388">
    <property type="protein sequence ID" value="GFC94186.1"/>
    <property type="molecule type" value="Genomic_DNA"/>
</dbReference>
<evidence type="ECO:0000313" key="1">
    <source>
        <dbReference type="EMBL" id="GFC94186.1"/>
    </source>
</evidence>
<organism evidence="1">
    <name type="scientific">Tanacetum cinerariifolium</name>
    <name type="common">Dalmatian daisy</name>
    <name type="synonym">Chrysanthemum cinerariifolium</name>
    <dbReference type="NCBI Taxonomy" id="118510"/>
    <lineage>
        <taxon>Eukaryota</taxon>
        <taxon>Viridiplantae</taxon>
        <taxon>Streptophyta</taxon>
        <taxon>Embryophyta</taxon>
        <taxon>Tracheophyta</taxon>
        <taxon>Spermatophyta</taxon>
        <taxon>Magnoliopsida</taxon>
        <taxon>eudicotyledons</taxon>
        <taxon>Gunneridae</taxon>
        <taxon>Pentapetalae</taxon>
        <taxon>asterids</taxon>
        <taxon>campanulids</taxon>
        <taxon>Asterales</taxon>
        <taxon>Asteraceae</taxon>
        <taxon>Asteroideae</taxon>
        <taxon>Anthemideae</taxon>
        <taxon>Anthemidinae</taxon>
        <taxon>Tanacetum</taxon>
    </lineage>
</organism>
<reference evidence="1" key="1">
    <citation type="journal article" date="2019" name="Sci. Rep.">
        <title>Draft genome of Tanacetum cinerariifolium, the natural source of mosquito coil.</title>
        <authorList>
            <person name="Yamashiro T."/>
            <person name="Shiraishi A."/>
            <person name="Satake H."/>
            <person name="Nakayama K."/>
        </authorList>
    </citation>
    <scope>NUCLEOTIDE SEQUENCE</scope>
</reference>
<comment type="caution">
    <text evidence="1">The sequence shown here is derived from an EMBL/GenBank/DDBJ whole genome shotgun (WGS) entry which is preliminary data.</text>
</comment>